<dbReference type="HAMAP" id="MF_00222">
    <property type="entry name" value="Shikimate_DH_AroE"/>
    <property type="match status" value="1"/>
</dbReference>
<dbReference type="InterPro" id="IPR013708">
    <property type="entry name" value="Shikimate_DH-bd_N"/>
</dbReference>
<dbReference type="Gene3D" id="3.40.50.10860">
    <property type="entry name" value="Leucine Dehydrogenase, chain A, domain 1"/>
    <property type="match status" value="1"/>
</dbReference>
<dbReference type="NCBIfam" id="TIGR00507">
    <property type="entry name" value="aroE"/>
    <property type="match status" value="1"/>
</dbReference>
<dbReference type="GO" id="GO:0009423">
    <property type="term" value="P:chorismate biosynthetic process"/>
    <property type="evidence" value="ECO:0007669"/>
    <property type="project" value="UniProtKB-UniRule"/>
</dbReference>
<keyword evidence="13" id="KW-1185">Reference proteome</keyword>
<dbReference type="CDD" id="cd01065">
    <property type="entry name" value="NAD_bind_Shikimate_DH"/>
    <property type="match status" value="1"/>
</dbReference>
<keyword evidence="5 8" id="KW-0560">Oxidoreductase</keyword>
<dbReference type="PANTHER" id="PTHR21089">
    <property type="entry name" value="SHIKIMATE DEHYDROGENASE"/>
    <property type="match status" value="1"/>
</dbReference>
<dbReference type="InterPro" id="IPR041121">
    <property type="entry name" value="SDH_C"/>
</dbReference>
<evidence type="ECO:0000256" key="2">
    <source>
        <dbReference type="ARBA" id="ARBA00012962"/>
    </source>
</evidence>
<dbReference type="InterPro" id="IPR022893">
    <property type="entry name" value="Shikimate_DH_fam"/>
</dbReference>
<dbReference type="SUPFAM" id="SSF51735">
    <property type="entry name" value="NAD(P)-binding Rossmann-fold domains"/>
    <property type="match status" value="1"/>
</dbReference>
<dbReference type="Gene3D" id="3.40.50.720">
    <property type="entry name" value="NAD(P)-binding Rossmann-like Domain"/>
    <property type="match status" value="1"/>
</dbReference>
<dbReference type="AlphaFoldDB" id="A0A7Z0LJQ3"/>
<evidence type="ECO:0000256" key="8">
    <source>
        <dbReference type="HAMAP-Rule" id="MF_00222"/>
    </source>
</evidence>
<comment type="caution">
    <text evidence="8">Lacks conserved residue(s) required for the propagation of feature annotation.</text>
</comment>
<dbReference type="Pfam" id="PF08501">
    <property type="entry name" value="Shikimate_dh_N"/>
    <property type="match status" value="1"/>
</dbReference>
<sequence length="272" mass="29078">MTDRYAVLGNPVTHSKSPLIHAEFAHQTGEAMDYTAIEAPDEGFASAWQQFAAEGGRGANVTVPFKEDAFALCDTVSHRAKRAKAVNTLILGGNGRLYGDNTDGVGLARDLAYHRVVLKDKRVLIVGAGGAVRGALEPLLAETPSEVVIANRTAEKASVLASDFADLGNISGGGFDAIEGEFDLVINGTSASLAGDLPPLPEGLFAKGAWAYDMMYDVEPTVFLQWAGPRGARLLDGLGMLVEQAAESFFLWRNVRPNTVPVRETLRQSLNY</sequence>
<dbReference type="Pfam" id="PF01488">
    <property type="entry name" value="Shikimate_DH"/>
    <property type="match status" value="1"/>
</dbReference>
<dbReference type="EMBL" id="JACCDF010000003">
    <property type="protein sequence ID" value="NYS60163.1"/>
    <property type="molecule type" value="Genomic_DNA"/>
</dbReference>
<evidence type="ECO:0000256" key="5">
    <source>
        <dbReference type="ARBA" id="ARBA00023002"/>
    </source>
</evidence>
<dbReference type="Pfam" id="PF18317">
    <property type="entry name" value="SDH_C"/>
    <property type="match status" value="1"/>
</dbReference>
<feature type="binding site" evidence="8">
    <location>
        <position position="216"/>
    </location>
    <ligand>
        <name>shikimate</name>
        <dbReference type="ChEBI" id="CHEBI:36208"/>
    </ligand>
</feature>
<feature type="binding site" evidence="8">
    <location>
        <begin position="127"/>
        <end position="131"/>
    </location>
    <ligand>
        <name>NADP(+)</name>
        <dbReference type="ChEBI" id="CHEBI:58349"/>
    </ligand>
</feature>
<feature type="binding site" evidence="8">
    <location>
        <position position="237"/>
    </location>
    <ligand>
        <name>NADP(+)</name>
        <dbReference type="ChEBI" id="CHEBI:58349"/>
    </ligand>
</feature>
<comment type="caution">
    <text evidence="12">The sequence shown here is derived from an EMBL/GenBank/DDBJ whole genome shotgun (WGS) entry which is preliminary data.</text>
</comment>
<dbReference type="EC" id="1.1.1.25" evidence="2 8"/>
<dbReference type="InterPro" id="IPR036291">
    <property type="entry name" value="NAD(P)-bd_dom_sf"/>
</dbReference>
<feature type="binding site" evidence="8">
    <location>
        <position position="214"/>
    </location>
    <ligand>
        <name>NADP(+)</name>
        <dbReference type="ChEBI" id="CHEBI:58349"/>
    </ligand>
</feature>
<dbReference type="PANTHER" id="PTHR21089:SF1">
    <property type="entry name" value="BIFUNCTIONAL 3-DEHYDROQUINATE DEHYDRATASE_SHIKIMATE DEHYDROGENASE, CHLOROPLASTIC"/>
    <property type="match status" value="1"/>
</dbReference>
<keyword evidence="3 8" id="KW-0028">Amino-acid biosynthesis</keyword>
<dbReference type="InterPro" id="IPR006151">
    <property type="entry name" value="Shikm_DH/Glu-tRNA_Rdtase"/>
</dbReference>
<evidence type="ECO:0000256" key="6">
    <source>
        <dbReference type="ARBA" id="ARBA00023141"/>
    </source>
</evidence>
<dbReference type="FunFam" id="3.40.50.10860:FF:000006">
    <property type="entry name" value="Shikimate dehydrogenase (NADP(+))"/>
    <property type="match status" value="1"/>
</dbReference>
<keyword evidence="6 8" id="KW-0057">Aromatic amino acid biosynthesis</keyword>
<feature type="active site" description="Proton acceptor" evidence="8">
    <location>
        <position position="66"/>
    </location>
</feature>
<dbReference type="NCBIfam" id="NF001310">
    <property type="entry name" value="PRK00258.1-2"/>
    <property type="match status" value="1"/>
</dbReference>
<feature type="binding site" evidence="8">
    <location>
        <position position="62"/>
    </location>
    <ligand>
        <name>shikimate</name>
        <dbReference type="ChEBI" id="CHEBI:36208"/>
    </ligand>
</feature>
<accession>A0A7Z0LJQ3</accession>
<evidence type="ECO:0000256" key="4">
    <source>
        <dbReference type="ARBA" id="ARBA00022857"/>
    </source>
</evidence>
<proteinExistence type="inferred from homology"/>
<evidence type="ECO:0000256" key="1">
    <source>
        <dbReference type="ARBA" id="ARBA00004871"/>
    </source>
</evidence>
<dbReference type="InterPro" id="IPR046346">
    <property type="entry name" value="Aminoacid_DH-like_N_sf"/>
</dbReference>
<evidence type="ECO:0000313" key="12">
    <source>
        <dbReference type="EMBL" id="NYS60163.1"/>
    </source>
</evidence>
<dbReference type="Proteomes" id="UP000586119">
    <property type="component" value="Unassembled WGS sequence"/>
</dbReference>
<feature type="binding site" evidence="8">
    <location>
        <begin position="151"/>
        <end position="156"/>
    </location>
    <ligand>
        <name>NADP(+)</name>
        <dbReference type="ChEBI" id="CHEBI:58349"/>
    </ligand>
</feature>
<keyword evidence="4 8" id="KW-0521">NADP</keyword>
<dbReference type="GO" id="GO:0050661">
    <property type="term" value="F:NADP binding"/>
    <property type="evidence" value="ECO:0007669"/>
    <property type="project" value="InterPro"/>
</dbReference>
<comment type="similarity">
    <text evidence="8">Belongs to the shikimate dehydrogenase family.</text>
</comment>
<organism evidence="12 13">
    <name type="scientific">Vreelandella salicampi</name>
    <dbReference type="NCBI Taxonomy" id="1449798"/>
    <lineage>
        <taxon>Bacteria</taxon>
        <taxon>Pseudomonadati</taxon>
        <taxon>Pseudomonadota</taxon>
        <taxon>Gammaproteobacteria</taxon>
        <taxon>Oceanospirillales</taxon>
        <taxon>Halomonadaceae</taxon>
        <taxon>Vreelandella</taxon>
    </lineage>
</organism>
<comment type="catalytic activity">
    <reaction evidence="7 8">
        <text>shikimate + NADP(+) = 3-dehydroshikimate + NADPH + H(+)</text>
        <dbReference type="Rhea" id="RHEA:17737"/>
        <dbReference type="ChEBI" id="CHEBI:15378"/>
        <dbReference type="ChEBI" id="CHEBI:16630"/>
        <dbReference type="ChEBI" id="CHEBI:36208"/>
        <dbReference type="ChEBI" id="CHEBI:57783"/>
        <dbReference type="ChEBI" id="CHEBI:58349"/>
        <dbReference type="EC" id="1.1.1.25"/>
    </reaction>
</comment>
<comment type="function">
    <text evidence="8">Involved in the biosynthesis of the chorismate, which leads to the biosynthesis of aromatic amino acids. Catalyzes the reversible NADPH linked reduction of 3-dehydroshikimate (DHSA) to yield shikimate (SA).</text>
</comment>
<feature type="domain" description="Shikimate dehydrogenase substrate binding N-terminal" evidence="10">
    <location>
        <begin position="7"/>
        <end position="89"/>
    </location>
</feature>
<feature type="domain" description="SDH C-terminal" evidence="11">
    <location>
        <begin position="237"/>
        <end position="267"/>
    </location>
</feature>
<evidence type="ECO:0000313" key="13">
    <source>
        <dbReference type="Proteomes" id="UP000586119"/>
    </source>
</evidence>
<comment type="pathway">
    <text evidence="1 8">Metabolic intermediate biosynthesis; chorismate biosynthesis; chorismate from D-erythrose 4-phosphate and phosphoenolpyruvate: step 4/7.</text>
</comment>
<dbReference type="UniPathway" id="UPA00053">
    <property type="reaction ID" value="UER00087"/>
</dbReference>
<dbReference type="InterPro" id="IPR011342">
    <property type="entry name" value="Shikimate_DH"/>
</dbReference>
<feature type="binding site" evidence="8">
    <location>
        <position position="244"/>
    </location>
    <ligand>
        <name>shikimate</name>
        <dbReference type="ChEBI" id="CHEBI:36208"/>
    </ligand>
</feature>
<evidence type="ECO:0000259" key="11">
    <source>
        <dbReference type="Pfam" id="PF18317"/>
    </source>
</evidence>
<evidence type="ECO:0000256" key="7">
    <source>
        <dbReference type="ARBA" id="ARBA00049442"/>
    </source>
</evidence>
<dbReference type="GO" id="GO:0005829">
    <property type="term" value="C:cytosol"/>
    <property type="evidence" value="ECO:0007669"/>
    <property type="project" value="TreeGrafter"/>
</dbReference>
<evidence type="ECO:0000256" key="3">
    <source>
        <dbReference type="ARBA" id="ARBA00022605"/>
    </source>
</evidence>
<feature type="domain" description="Quinate/shikimate 5-dehydrogenase/glutamyl-tRNA reductase" evidence="9">
    <location>
        <begin position="114"/>
        <end position="192"/>
    </location>
</feature>
<dbReference type="FunFam" id="3.40.50.720:FF:000104">
    <property type="entry name" value="Shikimate dehydrogenase (NADP(+))"/>
    <property type="match status" value="1"/>
</dbReference>
<protein>
    <recommendedName>
        <fullName evidence="2 8">Shikimate dehydrogenase (NADP(+))</fullName>
        <shortName evidence="8">SDH</shortName>
        <ecNumber evidence="2 8">1.1.1.25</ecNumber>
    </recommendedName>
</protein>
<name>A0A7Z0LJQ3_9GAMM</name>
<reference evidence="12 13" key="1">
    <citation type="journal article" date="2015" name="Int. J. Syst. Evol. Microbiol.">
        <title>Halomonas salicampi sp. nov., a halotolerant and alkalitolerant bacterium isolated from a saltern soil.</title>
        <authorList>
            <person name="Lee J.C."/>
            <person name="Kim Y.S."/>
            <person name="Yun B.S."/>
            <person name="Whang K.S."/>
        </authorList>
    </citation>
    <scope>NUCLEOTIDE SEQUENCE [LARGE SCALE GENOMIC DNA]</scope>
    <source>
        <strain evidence="12 13">BH103</strain>
    </source>
</reference>
<evidence type="ECO:0000259" key="10">
    <source>
        <dbReference type="Pfam" id="PF08501"/>
    </source>
</evidence>
<dbReference type="GO" id="GO:0008652">
    <property type="term" value="P:amino acid biosynthetic process"/>
    <property type="evidence" value="ECO:0007669"/>
    <property type="project" value="UniProtKB-KW"/>
</dbReference>
<dbReference type="RefSeq" id="WP_179929510.1">
    <property type="nucleotide sequence ID" value="NZ_JACCDF010000003.1"/>
</dbReference>
<evidence type="ECO:0000259" key="9">
    <source>
        <dbReference type="Pfam" id="PF01488"/>
    </source>
</evidence>
<dbReference type="GO" id="GO:0004764">
    <property type="term" value="F:shikimate 3-dehydrogenase (NADP+) activity"/>
    <property type="evidence" value="ECO:0007669"/>
    <property type="project" value="UniProtKB-UniRule"/>
</dbReference>
<comment type="subunit">
    <text evidence="8">Homodimer.</text>
</comment>
<dbReference type="GO" id="GO:0009073">
    <property type="term" value="P:aromatic amino acid family biosynthetic process"/>
    <property type="evidence" value="ECO:0007669"/>
    <property type="project" value="UniProtKB-KW"/>
</dbReference>
<feature type="binding site" evidence="8">
    <location>
        <begin position="15"/>
        <end position="17"/>
    </location>
    <ligand>
        <name>shikimate</name>
        <dbReference type="ChEBI" id="CHEBI:36208"/>
    </ligand>
</feature>
<gene>
    <name evidence="8 12" type="primary">aroE</name>
    <name evidence="12" type="ORF">HZS81_05225</name>
</gene>
<feature type="binding site" evidence="8">
    <location>
        <position position="103"/>
    </location>
    <ligand>
        <name>shikimate</name>
        <dbReference type="ChEBI" id="CHEBI:36208"/>
    </ligand>
</feature>
<dbReference type="GO" id="GO:0019632">
    <property type="term" value="P:shikimate metabolic process"/>
    <property type="evidence" value="ECO:0007669"/>
    <property type="project" value="InterPro"/>
</dbReference>
<feature type="binding site" evidence="8">
    <location>
        <position position="87"/>
    </location>
    <ligand>
        <name>shikimate</name>
        <dbReference type="ChEBI" id="CHEBI:36208"/>
    </ligand>
</feature>
<dbReference type="SUPFAM" id="SSF53223">
    <property type="entry name" value="Aminoacid dehydrogenase-like, N-terminal domain"/>
    <property type="match status" value="1"/>
</dbReference>